<organism evidence="3 4">
    <name type="scientific">Archangium violaceum Cb vi76</name>
    <dbReference type="NCBI Taxonomy" id="1406225"/>
    <lineage>
        <taxon>Bacteria</taxon>
        <taxon>Pseudomonadati</taxon>
        <taxon>Myxococcota</taxon>
        <taxon>Myxococcia</taxon>
        <taxon>Myxococcales</taxon>
        <taxon>Cystobacterineae</taxon>
        <taxon>Archangiaceae</taxon>
        <taxon>Archangium</taxon>
    </lineage>
</organism>
<reference evidence="3 4" key="1">
    <citation type="submission" date="2014-07" db="EMBL/GenBank/DDBJ databases">
        <title>Draft Genome Sequence of Gephyronic Acid Producer, Cystobacter violaceus Strain Cb vi76.</title>
        <authorList>
            <person name="Stevens D.C."/>
            <person name="Young J."/>
            <person name="Carmichael R."/>
            <person name="Tan J."/>
            <person name="Taylor R.E."/>
        </authorList>
    </citation>
    <scope>NUCLEOTIDE SEQUENCE [LARGE SCALE GENOMIC DNA]</scope>
    <source>
        <strain evidence="3 4">Cb vi76</strain>
    </source>
</reference>
<dbReference type="RefSeq" id="WP_043408277.1">
    <property type="nucleotide sequence ID" value="NZ_JPMI01000289.1"/>
</dbReference>
<dbReference type="PANTHER" id="PTHR38731">
    <property type="entry name" value="LIPL45-RELATED LIPOPROTEIN-RELATED"/>
    <property type="match status" value="1"/>
</dbReference>
<evidence type="ECO:0000256" key="2">
    <source>
        <dbReference type="SAM" id="Phobius"/>
    </source>
</evidence>
<accession>A0A084SJB5</accession>
<keyword evidence="2" id="KW-0472">Membrane</keyword>
<dbReference type="EMBL" id="JPMI01000289">
    <property type="protein sequence ID" value="KFA88550.1"/>
    <property type="molecule type" value="Genomic_DNA"/>
</dbReference>
<evidence type="ECO:0008006" key="5">
    <source>
        <dbReference type="Google" id="ProtNLM"/>
    </source>
</evidence>
<sequence>MDAPRSPRRSAPFFLGLLAILAALPLGYFLFLHQPPAPPPAPVVEAPPPVAPPPVAPPENRPMALELKEIRGTVEVRRGDGEWRAASVGEALQPSDAVRTREGAYAVIIGGEAVEVRMEAGAEVSVEVLTHSLTRFLLNNGMTTARVDTGSGQTFEMKAAGSDAEARSEGGTFTMNNNGAGTVSLATLKGEVAFSGQRKVVIVRAGQQSIIRPGRAPAEPTPIPTSLLLKVNWPAHPRRKVVVSGQTDPGNQVRVGGRLVPTDEAGRFSQVLPLQEGQNSVQVQAVSVGGLRQEEARDFNLDTTPPSVKVDPGIWDDPGAKAQ</sequence>
<proteinExistence type="predicted"/>
<evidence type="ECO:0000313" key="3">
    <source>
        <dbReference type="EMBL" id="KFA88550.1"/>
    </source>
</evidence>
<protein>
    <recommendedName>
        <fullName evidence="5">FecR protein domain-containing protein</fullName>
    </recommendedName>
</protein>
<evidence type="ECO:0000256" key="1">
    <source>
        <dbReference type="SAM" id="MobiDB-lite"/>
    </source>
</evidence>
<comment type="caution">
    <text evidence="3">The sequence shown here is derived from an EMBL/GenBank/DDBJ whole genome shotgun (WGS) entry which is preliminary data.</text>
</comment>
<feature type="transmembrane region" description="Helical" evidence="2">
    <location>
        <begin position="12"/>
        <end position="31"/>
    </location>
</feature>
<gene>
    <name evidence="3" type="ORF">Q664_40480</name>
</gene>
<keyword evidence="2" id="KW-1133">Transmembrane helix</keyword>
<name>A0A084SJB5_9BACT</name>
<feature type="region of interest" description="Disordered" evidence="1">
    <location>
        <begin position="301"/>
        <end position="323"/>
    </location>
</feature>
<dbReference type="InterPro" id="IPR013783">
    <property type="entry name" value="Ig-like_fold"/>
</dbReference>
<keyword evidence="2" id="KW-0812">Transmembrane</keyword>
<evidence type="ECO:0000313" key="4">
    <source>
        <dbReference type="Proteomes" id="UP000028547"/>
    </source>
</evidence>
<dbReference type="Proteomes" id="UP000028547">
    <property type="component" value="Unassembled WGS sequence"/>
</dbReference>
<dbReference type="Gene3D" id="2.60.40.10">
    <property type="entry name" value="Immunoglobulins"/>
    <property type="match status" value="1"/>
</dbReference>
<dbReference type="AlphaFoldDB" id="A0A084SJB5"/>